<dbReference type="AlphaFoldDB" id="A0A7W9E058"/>
<gene>
    <name evidence="2" type="ORF">HDE68_002852</name>
</gene>
<reference evidence="2 3" key="1">
    <citation type="submission" date="2020-08" db="EMBL/GenBank/DDBJ databases">
        <title>Genomic Encyclopedia of Type Strains, Phase IV (KMG-V): Genome sequencing to study the core and pangenomes of soil and plant-associated prokaryotes.</title>
        <authorList>
            <person name="Whitman W."/>
        </authorList>
    </citation>
    <scope>NUCLEOTIDE SEQUENCE [LARGE SCALE GENOMIC DNA]</scope>
    <source>
        <strain evidence="2 3">S3M1</strain>
    </source>
</reference>
<evidence type="ECO:0000256" key="1">
    <source>
        <dbReference type="SAM" id="SignalP"/>
    </source>
</evidence>
<dbReference type="RefSeq" id="WP_183882839.1">
    <property type="nucleotide sequence ID" value="NZ_JACHCE010000004.1"/>
</dbReference>
<feature type="signal peptide" evidence="1">
    <location>
        <begin position="1"/>
        <end position="25"/>
    </location>
</feature>
<proteinExistence type="predicted"/>
<feature type="chain" id="PRO_5031330302" description="DUF885 domain-containing protein" evidence="1">
    <location>
        <begin position="26"/>
        <end position="597"/>
    </location>
</feature>
<dbReference type="EMBL" id="JACHCE010000004">
    <property type="protein sequence ID" value="MBB5636939.1"/>
    <property type="molecule type" value="Genomic_DNA"/>
</dbReference>
<accession>A0A7W9E058</accession>
<protein>
    <recommendedName>
        <fullName evidence="4">DUF885 domain-containing protein</fullName>
    </recommendedName>
</protein>
<evidence type="ECO:0000313" key="3">
    <source>
        <dbReference type="Proteomes" id="UP000537204"/>
    </source>
</evidence>
<comment type="caution">
    <text evidence="2">The sequence shown here is derived from an EMBL/GenBank/DDBJ whole genome shotgun (WGS) entry which is preliminary data.</text>
</comment>
<keyword evidence="1" id="KW-0732">Signal</keyword>
<sequence>MIKAQSIKYSLSACLFIIIPFAVNSQTKPAHTDKTWITQSNQYTEQLINLDKKYSPEYGSAQGLAEYDTLIVVPTLANLMAERKEEEILNGKYKTSLQTEKDLAVKQDLNILIAHLNLGFKRQDFEHLRKIPFLNAANIIYEGLQVLLDDQTPEKRRSAAVVRLQKYTGLAHGFNPLTSILKDRVSAQMRGKEMIYPSKQEMEVTLSRNASIINGIEDLFKKYKLTGWENAYTVLKKQVQDYDQWTRENVLPNARKDFRMTPEEYALQLEDYGVNIAPDRLAQMAHMAFTEIQQEMKPIAEQIAKQRNWPSSDYRDVMRNLKKEQIHGDSIIPVYERHLKDIEAIILDNHLVTLPSRPAIIRLASAAETARSPAPHMVPPPFLNNTGQRGVFVLPLNMPPAPGKKESDQYDDFTFDAASWTIIAHEARPGHELQFDKMVEEGVSQARSLYAFNSTNAEGWGLYAEYITKPYMPLEGQLVSLDYRLLRAARAFLDPEVQSGKITQQEVKRVLMEDVVQSSAMAQQEVERYTIKAPGQANSYFYGFTKMIALRKEAEDALGSQFNALRFHDFILSQGLLPPALIREAVITDFIPAEKNL</sequence>
<dbReference type="InterPro" id="IPR010281">
    <property type="entry name" value="DUF885"/>
</dbReference>
<dbReference type="PANTHER" id="PTHR33361">
    <property type="entry name" value="GLR0591 PROTEIN"/>
    <property type="match status" value="1"/>
</dbReference>
<evidence type="ECO:0000313" key="2">
    <source>
        <dbReference type="EMBL" id="MBB5636939.1"/>
    </source>
</evidence>
<name>A0A7W9E058_9SPHI</name>
<dbReference type="Proteomes" id="UP000537204">
    <property type="component" value="Unassembled WGS sequence"/>
</dbReference>
<dbReference type="PANTHER" id="PTHR33361:SF2">
    <property type="entry name" value="DUF885 DOMAIN-CONTAINING PROTEIN"/>
    <property type="match status" value="1"/>
</dbReference>
<evidence type="ECO:0008006" key="4">
    <source>
        <dbReference type="Google" id="ProtNLM"/>
    </source>
</evidence>
<organism evidence="2 3">
    <name type="scientific">Pedobacter cryoconitis</name>
    <dbReference type="NCBI Taxonomy" id="188932"/>
    <lineage>
        <taxon>Bacteria</taxon>
        <taxon>Pseudomonadati</taxon>
        <taxon>Bacteroidota</taxon>
        <taxon>Sphingobacteriia</taxon>
        <taxon>Sphingobacteriales</taxon>
        <taxon>Sphingobacteriaceae</taxon>
        <taxon>Pedobacter</taxon>
    </lineage>
</organism>
<dbReference type="Pfam" id="PF05960">
    <property type="entry name" value="DUF885"/>
    <property type="match status" value="1"/>
</dbReference>